<dbReference type="Pfam" id="PF18139">
    <property type="entry name" value="LSDAT_euk"/>
    <property type="match status" value="1"/>
</dbReference>
<dbReference type="Pfam" id="PF25508">
    <property type="entry name" value="TRPM2"/>
    <property type="match status" value="1"/>
</dbReference>
<gene>
    <name evidence="11" type="ORF">Ctob_003908</name>
</gene>
<feature type="transmembrane region" description="Helical" evidence="9">
    <location>
        <begin position="1245"/>
        <end position="1264"/>
    </location>
</feature>
<dbReference type="OrthoDB" id="301415at2759"/>
<evidence type="ECO:0000256" key="6">
    <source>
        <dbReference type="ARBA" id="ARBA00023136"/>
    </source>
</evidence>
<keyword evidence="7" id="KW-0407">Ion channel</keyword>
<dbReference type="InterPro" id="IPR001202">
    <property type="entry name" value="WW_dom"/>
</dbReference>
<evidence type="ECO:0000256" key="3">
    <source>
        <dbReference type="ARBA" id="ARBA00022692"/>
    </source>
</evidence>
<feature type="region of interest" description="Disordered" evidence="8">
    <location>
        <begin position="1469"/>
        <end position="1506"/>
    </location>
</feature>
<keyword evidence="6 9" id="KW-0472">Membrane</keyword>
<dbReference type="GO" id="GO:0030001">
    <property type="term" value="P:metal ion transport"/>
    <property type="evidence" value="ECO:0007669"/>
    <property type="project" value="TreeGrafter"/>
</dbReference>
<evidence type="ECO:0000256" key="8">
    <source>
        <dbReference type="SAM" id="MobiDB-lite"/>
    </source>
</evidence>
<evidence type="ECO:0000256" key="7">
    <source>
        <dbReference type="ARBA" id="ARBA00023303"/>
    </source>
</evidence>
<evidence type="ECO:0000313" key="12">
    <source>
        <dbReference type="Proteomes" id="UP000037460"/>
    </source>
</evidence>
<proteinExistence type="predicted"/>
<reference evidence="12" key="1">
    <citation type="journal article" date="2015" name="PLoS Genet.">
        <title>Genome Sequence and Transcriptome Analyses of Chrysochromulina tobin: Metabolic Tools for Enhanced Algal Fitness in the Prominent Order Prymnesiales (Haptophyceae).</title>
        <authorList>
            <person name="Hovde B.T."/>
            <person name="Deodato C.R."/>
            <person name="Hunsperger H.M."/>
            <person name="Ryken S.A."/>
            <person name="Yost W."/>
            <person name="Jha R.K."/>
            <person name="Patterson J."/>
            <person name="Monnat R.J. Jr."/>
            <person name="Barlow S.B."/>
            <person name="Starkenburg S.R."/>
            <person name="Cattolico R.A."/>
        </authorList>
    </citation>
    <scope>NUCLEOTIDE SEQUENCE</scope>
    <source>
        <strain evidence="12">CCMP291</strain>
    </source>
</reference>
<organism evidence="11 12">
    <name type="scientific">Chrysochromulina tobinii</name>
    <dbReference type="NCBI Taxonomy" id="1460289"/>
    <lineage>
        <taxon>Eukaryota</taxon>
        <taxon>Haptista</taxon>
        <taxon>Haptophyta</taxon>
        <taxon>Prymnesiophyceae</taxon>
        <taxon>Prymnesiales</taxon>
        <taxon>Chrysochromulinaceae</taxon>
        <taxon>Chrysochromulina</taxon>
    </lineage>
</organism>
<evidence type="ECO:0000256" key="2">
    <source>
        <dbReference type="ARBA" id="ARBA00022448"/>
    </source>
</evidence>
<feature type="transmembrane region" description="Helical" evidence="9">
    <location>
        <begin position="1161"/>
        <end position="1179"/>
    </location>
</feature>
<feature type="compositionally biased region" description="Pro residues" evidence="8">
    <location>
        <begin position="1532"/>
        <end position="1560"/>
    </location>
</feature>
<keyword evidence="5" id="KW-0406">Ion transport</keyword>
<dbReference type="InterPro" id="IPR057366">
    <property type="entry name" value="TRPM-like"/>
</dbReference>
<dbReference type="PANTHER" id="PTHR13800">
    <property type="entry name" value="TRANSIENT RECEPTOR POTENTIAL CATION CHANNEL, SUBFAMILY M, MEMBER 6"/>
    <property type="match status" value="1"/>
</dbReference>
<keyword evidence="4 9" id="KW-1133">Transmembrane helix</keyword>
<accession>A0A0M0J2Q0</accession>
<feature type="transmembrane region" description="Helical" evidence="9">
    <location>
        <begin position="1080"/>
        <end position="1105"/>
    </location>
</feature>
<sequence>MPPPPPPPWPAVADPWLTAKDEATGDTYYYKQYSQEVQWERPADFPTPASLPRQALRNESVRAMGSAMASRETATVVQVAPQPLCFNEAADSRVNTPRDSAEDLADWWVTKELEWPGDVAVEWGRIEFPGSKRVPAKWARVPDVSVDDEDELKNLINFCMQHWRLRQPSVIISVTGGTNPGAGLTEKQKVLFKRGLTEAVTRACLCDEADEDDDGAVPWIITGGTRAGVMELIGMVMSQDELASLPIPCIGIAPYGIINQRDEFMGRQFRDSAAAAAPSTLPHLRKGSISKGSSSSIDEQQRKGPRYVYEAPAKKLPDGEVLLDWGHTHFLLVDSRDPQTGETLTGKRAFGTERQFRVQFERQTCDTVYGSDKDGDKLPRPALVLIALGGGPGTFEVIHRTLAARRPVMCFVGDENGGASKAVYEYVFKAGAEEGLSLEQRMQFVELPVGNTAFCDAARTYLEGIRKLGLEKHGVNEEKHLTCANMEKQLTFFVTEPMDENGIVPVHNDFGNLVLQAILSDCETTTDAINLAVRWKDPVILRTQLEESDAVDPRGLARALTNALLGNEPEVVRALIQYNVTPQHVLLRTLMRHGKGVQSASLEHAWGELYEWTPKSYDDLSAQFGRGSFYRRLGQLMAPKSMMPLLRKDRNAKAAAKARATEGEDGGEGEGMLMFTEKLPGFLQDYYKIWNKARKRWSEGELKIQEENSVNREMVHWVHKRAEKYPKEGWKAEASDSFAEIQEKNGPLRNKLEKESRECKLKIQEQLPRPNAVKTTWADITLWAVLSGAEYIELAQCAWAKTEEPLRIAIWAAHLAHSQSLDKDLNPSKRDEWRESAFIFERWAYGVLDQCDDGNLAMRQLIFATARHGHQSVLDHATEVDDESHRCRLFVSHPFCETLAQRYFYGDFPGSQMCIIDPCWWRTLLHMLFLGQLPWCHVRSLQRNQSQIQRDLFKSDRRNEDGGEDDDECMSIASEAKPRIGKPISAVANFLTIPYVKFIMHNTIALVYTFWLALNLCGWPWQAASWMFRAGSMGADEIQVWEIVNWVWTGFKIAEELEQLLAVPGGLEDYFSNVYNWIDVLTYSSIMFVIAIKLALKYSLPYYMAATTFASWRLLVSGDPPAGDLVYWTAFLVNCIQLLYALAVLLLTVRFINAMKMDRSVGCLIIIVGQMVPSIISWIGLMMCWTLGFSAFFAIVMPGYVIYGDLITLPGYQPFWGLLGEFDLEAISTYVPTGGADPNSTLVPVAMYVYIFVATIVLINLLIAQMGDVYGEVKEKAREFWAFEFLSDTVREYKDYRKLPAPLNIFRFLKWILFKLMCKPPPHETKGFSWDGADCSRHSSEQILEDQRVRGYAHHKRYQAMLCAKYMASLAEAKHAKLEAQISNLRTDLTNSLSANDEQLVTVVSMLANLTSRINQHTLPPSSKSSRPAIEMVAPPSLSSISAPAKQALAPAKPLPPVARSVDVPLKKAVTGINPPPSRRLGLQPTSLKIAPISKSGPDHGSIEGGLPAKAVAAESTPMAALLLSVERPHRPAPSLPPAAPPPTGWPPGMAPEPETPPEGWPEGWPPSAETAQAAAAPASSVATA</sequence>
<protein>
    <submittedName>
        <fullName evidence="11">Transient receptor potential cation channel subfamily m member 1-like protein</fullName>
    </submittedName>
</protein>
<dbReference type="GO" id="GO:0005261">
    <property type="term" value="F:monoatomic cation channel activity"/>
    <property type="evidence" value="ECO:0007669"/>
    <property type="project" value="TreeGrafter"/>
</dbReference>
<dbReference type="PROSITE" id="PS50020">
    <property type="entry name" value="WW_DOMAIN_2"/>
    <property type="match status" value="1"/>
</dbReference>
<evidence type="ECO:0000256" key="9">
    <source>
        <dbReference type="SAM" id="Phobius"/>
    </source>
</evidence>
<evidence type="ECO:0000259" key="10">
    <source>
        <dbReference type="PROSITE" id="PS50020"/>
    </source>
</evidence>
<dbReference type="GO" id="GO:0005886">
    <property type="term" value="C:plasma membrane"/>
    <property type="evidence" value="ECO:0007669"/>
    <property type="project" value="TreeGrafter"/>
</dbReference>
<evidence type="ECO:0000256" key="4">
    <source>
        <dbReference type="ARBA" id="ARBA00022989"/>
    </source>
</evidence>
<evidence type="ECO:0000313" key="11">
    <source>
        <dbReference type="EMBL" id="KOO20805.1"/>
    </source>
</evidence>
<evidence type="ECO:0000256" key="5">
    <source>
        <dbReference type="ARBA" id="ARBA00023065"/>
    </source>
</evidence>
<dbReference type="InterPro" id="IPR050927">
    <property type="entry name" value="TRPM"/>
</dbReference>
<dbReference type="PANTHER" id="PTHR13800:SF1">
    <property type="entry name" value="TRANSIENT RECEPTOR POTENTIAL CATION CHANNEL TRPM"/>
    <property type="match status" value="1"/>
</dbReference>
<comment type="subcellular location">
    <subcellularLocation>
        <location evidence="1">Membrane</location>
        <topology evidence="1">Multi-pass membrane protein</topology>
    </subcellularLocation>
</comment>
<dbReference type="SMART" id="SM00456">
    <property type="entry name" value="WW"/>
    <property type="match status" value="1"/>
</dbReference>
<keyword evidence="3 9" id="KW-0812">Transmembrane</keyword>
<feature type="region of interest" description="Disordered" evidence="8">
    <location>
        <begin position="1529"/>
        <end position="1585"/>
    </location>
</feature>
<name>A0A0M0J2Q0_9EUKA</name>
<feature type="transmembrane region" description="Helical" evidence="9">
    <location>
        <begin position="998"/>
        <end position="1019"/>
    </location>
</feature>
<comment type="caution">
    <text evidence="11">The sequence shown here is derived from an EMBL/GenBank/DDBJ whole genome shotgun (WGS) entry which is preliminary data.</text>
</comment>
<feature type="non-terminal residue" evidence="11">
    <location>
        <position position="1585"/>
    </location>
</feature>
<feature type="domain" description="WW" evidence="10">
    <location>
        <begin position="10"/>
        <end position="44"/>
    </location>
</feature>
<keyword evidence="12" id="KW-1185">Reference proteome</keyword>
<feature type="compositionally biased region" description="Low complexity" evidence="8">
    <location>
        <begin position="1561"/>
        <end position="1585"/>
    </location>
</feature>
<feature type="transmembrane region" description="Helical" evidence="9">
    <location>
        <begin position="1185"/>
        <end position="1203"/>
    </location>
</feature>
<dbReference type="Proteomes" id="UP000037460">
    <property type="component" value="Unassembled WGS sequence"/>
</dbReference>
<evidence type="ECO:0000256" key="1">
    <source>
        <dbReference type="ARBA" id="ARBA00004141"/>
    </source>
</evidence>
<dbReference type="Gene3D" id="2.20.70.10">
    <property type="match status" value="1"/>
</dbReference>
<dbReference type="EMBL" id="JWZX01003411">
    <property type="protein sequence ID" value="KOO20805.1"/>
    <property type="molecule type" value="Genomic_DNA"/>
</dbReference>
<keyword evidence="2" id="KW-0813">Transport</keyword>
<keyword evidence="11" id="KW-0675">Receptor</keyword>
<feature type="region of interest" description="Disordered" evidence="8">
    <location>
        <begin position="275"/>
        <end position="304"/>
    </location>
</feature>
<feature type="transmembrane region" description="Helical" evidence="9">
    <location>
        <begin position="1125"/>
        <end position="1149"/>
    </location>
</feature>
<dbReference type="InterPro" id="IPR041491">
    <property type="entry name" value="TRPM_SLOG"/>
</dbReference>